<dbReference type="PANTHER" id="PTHR43553">
    <property type="entry name" value="HEAVY METAL TRANSPORTER"/>
    <property type="match status" value="1"/>
</dbReference>
<dbReference type="CDD" id="cd03225">
    <property type="entry name" value="ABC_cobalt_CbiO_domain1"/>
    <property type="match status" value="1"/>
</dbReference>
<keyword evidence="2" id="KW-0813">Transport</keyword>
<dbReference type="PROSITE" id="PS50893">
    <property type="entry name" value="ABC_TRANSPORTER_2"/>
    <property type="match status" value="1"/>
</dbReference>
<evidence type="ECO:0000256" key="3">
    <source>
        <dbReference type="ARBA" id="ARBA00022741"/>
    </source>
</evidence>
<dbReference type="GO" id="GO:0005524">
    <property type="term" value="F:ATP binding"/>
    <property type="evidence" value="ECO:0007669"/>
    <property type="project" value="UniProtKB-KW"/>
</dbReference>
<dbReference type="PANTHER" id="PTHR43553:SF24">
    <property type="entry name" value="ENERGY-COUPLING FACTOR TRANSPORTER ATP-BINDING PROTEIN ECFA1"/>
    <property type="match status" value="1"/>
</dbReference>
<gene>
    <name evidence="6" type="ORF">G3R48_02535</name>
</gene>
<keyword evidence="3" id="KW-0547">Nucleotide-binding</keyword>
<organism evidence="6 7">
    <name type="scientific">Shewanella intestini</name>
    <dbReference type="NCBI Taxonomy" id="2017544"/>
    <lineage>
        <taxon>Bacteria</taxon>
        <taxon>Pseudomonadati</taxon>
        <taxon>Pseudomonadota</taxon>
        <taxon>Gammaproteobacteria</taxon>
        <taxon>Alteromonadales</taxon>
        <taxon>Shewanellaceae</taxon>
        <taxon>Shewanella</taxon>
    </lineage>
</organism>
<dbReference type="InterPro" id="IPR050095">
    <property type="entry name" value="ECF_ABC_transporter_ATP-bd"/>
</dbReference>
<proteinExistence type="inferred from homology"/>
<dbReference type="RefSeq" id="WP_153660622.1">
    <property type="nucleotide sequence ID" value="NZ_JAAIKR010000001.1"/>
</dbReference>
<dbReference type="Proteomes" id="UP000811844">
    <property type="component" value="Unassembled WGS sequence"/>
</dbReference>
<evidence type="ECO:0000256" key="4">
    <source>
        <dbReference type="ARBA" id="ARBA00022840"/>
    </source>
</evidence>
<dbReference type="EMBL" id="JAAIKR010000001">
    <property type="protein sequence ID" value="MBR9726869.1"/>
    <property type="molecule type" value="Genomic_DNA"/>
</dbReference>
<evidence type="ECO:0000313" key="6">
    <source>
        <dbReference type="EMBL" id="MBR9726869.1"/>
    </source>
</evidence>
<dbReference type="InterPro" id="IPR027417">
    <property type="entry name" value="P-loop_NTPase"/>
</dbReference>
<dbReference type="SMART" id="SM00382">
    <property type="entry name" value="AAA"/>
    <property type="match status" value="1"/>
</dbReference>
<evidence type="ECO:0000259" key="5">
    <source>
        <dbReference type="PROSITE" id="PS50893"/>
    </source>
</evidence>
<keyword evidence="7" id="KW-1185">Reference proteome</keyword>
<sequence length="223" mass="24538">MALSNPLIELNHIQYQLADGSAIADDLSFALHEHERVAITGANGSGKSTLFAIMMGLKKVKAGEVRLFNQRCAKEADFAAFRTQIGLVFQDPNDQLFCPTVIEDVCFGPLNQGVSQAQALVIARNTLRQLNISHLENAISYQLSGGQKRIVALATVLAMQPKVLILDEPTNDLDQHHTQVLIDTLSQLSLPMVLVCHDSHIRSQLVSKEYQLDKGKLTLKQAK</sequence>
<protein>
    <submittedName>
        <fullName evidence="6">Energy-coupling factor ABC transporter ATP-binding protein</fullName>
    </submittedName>
</protein>
<evidence type="ECO:0000313" key="7">
    <source>
        <dbReference type="Proteomes" id="UP000811844"/>
    </source>
</evidence>
<feature type="domain" description="ABC transporter" evidence="5">
    <location>
        <begin position="8"/>
        <end position="223"/>
    </location>
</feature>
<name>A0ABS5HZL7_9GAMM</name>
<dbReference type="SUPFAM" id="SSF52540">
    <property type="entry name" value="P-loop containing nucleoside triphosphate hydrolases"/>
    <property type="match status" value="1"/>
</dbReference>
<comment type="caution">
    <text evidence="6">The sequence shown here is derived from an EMBL/GenBank/DDBJ whole genome shotgun (WGS) entry which is preliminary data.</text>
</comment>
<reference evidence="6 7" key="1">
    <citation type="submission" date="2020-02" db="EMBL/GenBank/DDBJ databases">
        <title>Shewanella WXL01 sp. nov., a marine bacterium isolated from green algae in Luhuitou Fringing Reef (Northern South China Sea).</title>
        <authorList>
            <person name="Wang X."/>
        </authorList>
    </citation>
    <scope>NUCLEOTIDE SEQUENCE [LARGE SCALE GENOMIC DNA]</scope>
    <source>
        <strain evidence="6 7">MCCC 1A01895</strain>
    </source>
</reference>
<dbReference type="InterPro" id="IPR015856">
    <property type="entry name" value="ABC_transpr_CbiO/EcfA_su"/>
</dbReference>
<comment type="similarity">
    <text evidence="1">Belongs to the ABC transporter superfamily.</text>
</comment>
<dbReference type="InterPro" id="IPR003593">
    <property type="entry name" value="AAA+_ATPase"/>
</dbReference>
<dbReference type="InterPro" id="IPR003439">
    <property type="entry name" value="ABC_transporter-like_ATP-bd"/>
</dbReference>
<keyword evidence="4 6" id="KW-0067">ATP-binding</keyword>
<dbReference type="Gene3D" id="3.40.50.300">
    <property type="entry name" value="P-loop containing nucleotide triphosphate hydrolases"/>
    <property type="match status" value="1"/>
</dbReference>
<accession>A0ABS5HZL7</accession>
<evidence type="ECO:0000256" key="1">
    <source>
        <dbReference type="ARBA" id="ARBA00005417"/>
    </source>
</evidence>
<evidence type="ECO:0000256" key="2">
    <source>
        <dbReference type="ARBA" id="ARBA00022448"/>
    </source>
</evidence>
<dbReference type="Pfam" id="PF00005">
    <property type="entry name" value="ABC_tran"/>
    <property type="match status" value="1"/>
</dbReference>